<dbReference type="GO" id="GO:0016020">
    <property type="term" value="C:membrane"/>
    <property type="evidence" value="ECO:0007669"/>
    <property type="project" value="UniProtKB-SubCell"/>
</dbReference>
<dbReference type="GO" id="GO:0005509">
    <property type="term" value="F:calcium ion binding"/>
    <property type="evidence" value="ECO:0007669"/>
    <property type="project" value="InterPro"/>
</dbReference>
<gene>
    <name evidence="7" type="ordered locus">PCC7424_1997</name>
</gene>
<dbReference type="PRINTS" id="PR00313">
    <property type="entry name" value="CABNDNGRPT"/>
</dbReference>
<dbReference type="AlphaFoldDB" id="B7KEX1"/>
<dbReference type="PRINTS" id="PR01488">
    <property type="entry name" value="RTXTOXINA"/>
</dbReference>
<accession>B7KEX1</accession>
<dbReference type="InterPro" id="IPR018511">
    <property type="entry name" value="Hemolysin-typ_Ca-bd_CS"/>
</dbReference>
<dbReference type="GO" id="GO:0005615">
    <property type="term" value="C:extracellular space"/>
    <property type="evidence" value="ECO:0007669"/>
    <property type="project" value="InterPro"/>
</dbReference>
<feature type="region of interest" description="Disordered" evidence="6">
    <location>
        <begin position="591"/>
        <end position="632"/>
    </location>
</feature>
<dbReference type="NCBIfam" id="NF041519">
    <property type="entry name" value="bluetail"/>
    <property type="match status" value="1"/>
</dbReference>
<comment type="subcellular location">
    <subcellularLocation>
        <location evidence="1">Membrane</location>
    </subcellularLocation>
</comment>
<dbReference type="eggNOG" id="COG2931">
    <property type="taxonomic scope" value="Bacteria"/>
</dbReference>
<dbReference type="InterPro" id="IPR001343">
    <property type="entry name" value="Hemolysn_Ca-bd"/>
</dbReference>
<proteinExistence type="predicted"/>
<dbReference type="GO" id="GO:0090729">
    <property type="term" value="F:toxin activity"/>
    <property type="evidence" value="ECO:0007669"/>
    <property type="project" value="UniProtKB-KW"/>
</dbReference>
<dbReference type="RefSeq" id="WP_015954033.1">
    <property type="nucleotide sequence ID" value="NC_011729.1"/>
</dbReference>
<keyword evidence="3" id="KW-0677">Repeat</keyword>
<evidence type="ECO:0000256" key="4">
    <source>
        <dbReference type="ARBA" id="ARBA00023026"/>
    </source>
</evidence>
<dbReference type="InterPro" id="IPR011049">
    <property type="entry name" value="Serralysin-like_metalloprot_C"/>
</dbReference>
<dbReference type="SMART" id="SM00710">
    <property type="entry name" value="PbH1"/>
    <property type="match status" value="6"/>
</dbReference>
<dbReference type="EMBL" id="CP001291">
    <property type="protein sequence ID" value="ACK70427.1"/>
    <property type="molecule type" value="Genomic_DNA"/>
</dbReference>
<dbReference type="eggNOG" id="COG3210">
    <property type="taxonomic scope" value="Bacteria"/>
</dbReference>
<dbReference type="InterPro" id="IPR059226">
    <property type="entry name" value="Choice_anch_Q_dom"/>
</dbReference>
<dbReference type="STRING" id="65393.PCC7424_1997"/>
<keyword evidence="4" id="KW-0843">Virulence</keyword>
<organism evidence="7 8">
    <name type="scientific">Gloeothece citriformis (strain PCC 7424)</name>
    <name type="common">Cyanothece sp. (strain PCC 7424)</name>
    <dbReference type="NCBI Taxonomy" id="65393"/>
    <lineage>
        <taxon>Bacteria</taxon>
        <taxon>Bacillati</taxon>
        <taxon>Cyanobacteriota</taxon>
        <taxon>Cyanophyceae</taxon>
        <taxon>Oscillatoriophycideae</taxon>
        <taxon>Chroococcales</taxon>
        <taxon>Aphanothecaceae</taxon>
        <taxon>Gloeothece</taxon>
        <taxon>Gloeothece citriformis</taxon>
    </lineage>
</organism>
<name>B7KEX1_GLOC7</name>
<dbReference type="Gene3D" id="2.150.10.10">
    <property type="entry name" value="Serralysin-like metalloprotease, C-terminal"/>
    <property type="match status" value="1"/>
</dbReference>
<dbReference type="SUPFAM" id="SSF51126">
    <property type="entry name" value="Pectin lyase-like"/>
    <property type="match status" value="2"/>
</dbReference>
<keyword evidence="8" id="KW-1185">Reference proteome</keyword>
<dbReference type="Pfam" id="PF00353">
    <property type="entry name" value="HemolysinCabind"/>
    <property type="match status" value="2"/>
</dbReference>
<dbReference type="KEGG" id="cyc:PCC7424_1997"/>
<evidence type="ECO:0000313" key="8">
    <source>
        <dbReference type="Proteomes" id="UP000002384"/>
    </source>
</evidence>
<evidence type="ECO:0000256" key="6">
    <source>
        <dbReference type="SAM" id="MobiDB-lite"/>
    </source>
</evidence>
<keyword evidence="5" id="KW-0472">Membrane</keyword>
<evidence type="ECO:0000256" key="1">
    <source>
        <dbReference type="ARBA" id="ARBA00004370"/>
    </source>
</evidence>
<dbReference type="InterPro" id="IPR012334">
    <property type="entry name" value="Pectin_lyas_fold"/>
</dbReference>
<sequence>MAVFTVTNLLDNGKGSLRQAIARANSLEGTDIIKFSRNLKGSTITLTSGELSITDSVTLKGLGAEWLKISGNDSSRIFNIDDGSDQILEVLISDLTLTEGRTTGSEDFAARGGAIFNANETLTLINTSITGSTAQGASVDFYDYYNDTTWSGGGAIYNSSGNLTIINSVISGNTAKGGTSYQQYQYLYAGGSASGGGIFNATGNLSVTNSIISGNTAIGGDGELGGSGHGGGISNRGSLTVTNSIISDNTAEGSYGDGSAWGGGIEGSNITVNNSTISNNTAIGGRGRQGIRYRSIEPYAGSIGGYASGGGILGANLIVNNSTITGNTAIGGEGGRGAYGYNSSYLALAEGGDGGTGGQARGGGIGIMGISSIATISNSTISGNTVIGGNGGTGGSGALFYIDDNSYDAGDGTDGEGGSGTGGGIWAIYAHLTITNSTITQNSAQGGMGSSNGQTAGAGVITETQLSGNSTPITLTSTIIAGNTDNQDVAGTFTSGGYNLIGNGEDSTGLIDGVNHDQVGTTANPIDPLLSPLQDNGGPTLTHALLPGSPAIDAGNNDSNLISDQRGAPRVVGDAADIGALEVADQTLLGNESSNSFTGGAGNDFLEGGDGNDTLNGSKGNDGLRGGAGSDRLMGSDGNDLLIGGLERDILAGGEGADVFRFESLADSSLLSPDRIRDFNQTEGDRFQLLPTNPSTLWNAGDVTGDNLRVALEAAYADSNQSAGGSQPLGLNEAVLFNFGSRSYLSINNTISGFNPEQDLVVEVSGIVLASGDENAGVLSVSDYFV</sequence>
<dbReference type="InterPro" id="IPR048165">
    <property type="entry name" value="Bluetail_dom"/>
</dbReference>
<evidence type="ECO:0000256" key="2">
    <source>
        <dbReference type="ARBA" id="ARBA00022656"/>
    </source>
</evidence>
<dbReference type="PROSITE" id="PS00330">
    <property type="entry name" value="HEMOLYSIN_CALCIUM"/>
    <property type="match status" value="2"/>
</dbReference>
<dbReference type="NCBIfam" id="NF041518">
    <property type="entry name" value="choice_anch_Q"/>
    <property type="match status" value="1"/>
</dbReference>
<dbReference type="Proteomes" id="UP000002384">
    <property type="component" value="Chromosome"/>
</dbReference>
<dbReference type="InterPro" id="IPR006626">
    <property type="entry name" value="PbH1"/>
</dbReference>
<evidence type="ECO:0000313" key="7">
    <source>
        <dbReference type="EMBL" id="ACK70427.1"/>
    </source>
</evidence>
<evidence type="ECO:0000256" key="5">
    <source>
        <dbReference type="ARBA" id="ARBA00023136"/>
    </source>
</evidence>
<dbReference type="HOGENOM" id="CLU_357482_0_0_3"/>
<dbReference type="InterPro" id="IPR003995">
    <property type="entry name" value="RTX_toxin_determinant-A"/>
</dbReference>
<evidence type="ECO:0000256" key="3">
    <source>
        <dbReference type="ARBA" id="ARBA00022737"/>
    </source>
</evidence>
<keyword evidence="2" id="KW-0800">Toxin</keyword>
<dbReference type="OrthoDB" id="424692at2"/>
<reference evidence="8" key="1">
    <citation type="journal article" date="2011" name="MBio">
        <title>Novel metabolic attributes of the genus Cyanothece, comprising a group of unicellular nitrogen-fixing Cyanobacteria.</title>
        <authorList>
            <person name="Bandyopadhyay A."/>
            <person name="Elvitigala T."/>
            <person name="Welsh E."/>
            <person name="Stockel J."/>
            <person name="Liberton M."/>
            <person name="Min H."/>
            <person name="Sherman L.A."/>
            <person name="Pakrasi H.B."/>
        </authorList>
    </citation>
    <scope>NUCLEOTIDE SEQUENCE [LARGE SCALE GENOMIC DNA]</scope>
    <source>
        <strain evidence="8">PCC 7424</strain>
    </source>
</reference>
<protein>
    <submittedName>
        <fullName evidence="7">Hemolysin-type calcium-binding region</fullName>
    </submittedName>
</protein>
<dbReference type="InterPro" id="IPR011050">
    <property type="entry name" value="Pectin_lyase_fold/virulence"/>
</dbReference>
<dbReference type="Gene3D" id="2.160.20.10">
    <property type="entry name" value="Single-stranded right-handed beta-helix, Pectin lyase-like"/>
    <property type="match status" value="1"/>
</dbReference>